<dbReference type="CDD" id="cd12114">
    <property type="entry name" value="A_NRPS_TlmIV_like"/>
    <property type="match status" value="1"/>
</dbReference>
<keyword evidence="5" id="KW-0596">Phosphopantetheine</keyword>
<comment type="pathway">
    <text evidence="2">Siderophore biosynthesis; mycobactin biosynthesis.</text>
</comment>
<comment type="similarity">
    <text evidence="3">Belongs to the ATP-dependent AMP-binding enzyme family. MbtB subfamily.</text>
</comment>
<evidence type="ECO:0000313" key="10">
    <source>
        <dbReference type="EMBL" id="QXN90703.1"/>
    </source>
</evidence>
<organism evidence="10 11">
    <name type="scientific">Nocardia iowensis</name>
    <dbReference type="NCBI Taxonomy" id="204891"/>
    <lineage>
        <taxon>Bacteria</taxon>
        <taxon>Bacillati</taxon>
        <taxon>Actinomycetota</taxon>
        <taxon>Actinomycetes</taxon>
        <taxon>Mycobacteriales</taxon>
        <taxon>Nocardiaceae</taxon>
        <taxon>Nocardia</taxon>
    </lineage>
</organism>
<evidence type="ECO:0000313" key="11">
    <source>
        <dbReference type="Proteomes" id="UP000694257"/>
    </source>
</evidence>
<accession>A0ABX8RM97</accession>
<dbReference type="EMBL" id="CP078145">
    <property type="protein sequence ID" value="QXN90703.1"/>
    <property type="molecule type" value="Genomic_DNA"/>
</dbReference>
<evidence type="ECO:0000256" key="6">
    <source>
        <dbReference type="ARBA" id="ARBA00022553"/>
    </source>
</evidence>
<dbReference type="RefSeq" id="WP_218471570.1">
    <property type="nucleotide sequence ID" value="NZ_BAABJN010000006.1"/>
</dbReference>
<dbReference type="Pfam" id="PF00668">
    <property type="entry name" value="Condensation"/>
    <property type="match status" value="1"/>
</dbReference>
<keyword evidence="6" id="KW-0597">Phosphoprotein</keyword>
<keyword evidence="7" id="KW-0436">Ligase</keyword>
<evidence type="ECO:0000256" key="4">
    <source>
        <dbReference type="ARBA" id="ARBA00016743"/>
    </source>
</evidence>
<dbReference type="InterPro" id="IPR020845">
    <property type="entry name" value="AMP-binding_CS"/>
</dbReference>
<dbReference type="Pfam" id="PF18563">
    <property type="entry name" value="TubC_N"/>
    <property type="match status" value="1"/>
</dbReference>
<dbReference type="PANTHER" id="PTHR45527:SF10">
    <property type="entry name" value="PYOCHELIN SYNTHASE PCHF"/>
    <property type="match status" value="1"/>
</dbReference>
<reference evidence="10 11" key="1">
    <citation type="submission" date="2021-07" db="EMBL/GenBank/DDBJ databases">
        <title>Whole Genome Sequence of Nocardia Iowensis.</title>
        <authorList>
            <person name="Lamm A."/>
            <person name="Collins-Fairclough A.M."/>
            <person name="Bunk B."/>
            <person name="Sproer C."/>
        </authorList>
    </citation>
    <scope>NUCLEOTIDE SEQUENCE [LARGE SCALE GENOMIC DNA]</scope>
    <source>
        <strain evidence="10 11">NRRL 5646</strain>
    </source>
</reference>
<dbReference type="Pfam" id="PF00550">
    <property type="entry name" value="PP-binding"/>
    <property type="match status" value="1"/>
</dbReference>
<dbReference type="PROSITE" id="PS00455">
    <property type="entry name" value="AMP_BINDING"/>
    <property type="match status" value="1"/>
</dbReference>
<protein>
    <recommendedName>
        <fullName evidence="4">Phenyloxazoline synthase MbtB</fullName>
    </recommendedName>
    <alternativeName>
        <fullName evidence="8">Mycobactin synthetase protein B</fullName>
    </alternativeName>
</protein>
<keyword evidence="11" id="KW-1185">Reference proteome</keyword>
<dbReference type="InterPro" id="IPR006162">
    <property type="entry name" value="Ppantetheine_attach_site"/>
</dbReference>
<dbReference type="CDD" id="cd19535">
    <property type="entry name" value="Cyc_NRPS"/>
    <property type="match status" value="1"/>
</dbReference>
<name>A0ABX8RM97_NOCIO</name>
<evidence type="ECO:0000256" key="8">
    <source>
        <dbReference type="ARBA" id="ARBA00033440"/>
    </source>
</evidence>
<dbReference type="NCBIfam" id="TIGR01733">
    <property type="entry name" value="AA-adenyl-dom"/>
    <property type="match status" value="1"/>
</dbReference>
<evidence type="ECO:0000256" key="5">
    <source>
        <dbReference type="ARBA" id="ARBA00022450"/>
    </source>
</evidence>
<feature type="domain" description="Carrier" evidence="9">
    <location>
        <begin position="1027"/>
        <end position="1108"/>
    </location>
</feature>
<dbReference type="Proteomes" id="UP000694257">
    <property type="component" value="Chromosome"/>
</dbReference>
<dbReference type="InterPro" id="IPR041464">
    <property type="entry name" value="TubC_N"/>
</dbReference>
<sequence>MSPNQVIAELEKAGVHLWEESGKLRFRAPKGVMTGERVAVLREQKEAILAALRSAGLPTVVADPAHAHDPFPLTDVQTAYVMGRRHRYAYGGIACHMYVEVEYDELDPVRVEQAWNRLIAHHDMLRAVVSDEGFQQVLPEVPHYPIPVADLRTGTDEAVETFLTKVRDELGHQQISTDKWPLFELRLTLAPARAVLHVSVDFLLADWASISMLLDQLERLQRDPDYALPQTDVSFRDYVLAERGMRDAAQYQLDRDYWLDRVDDLPPAPELPTSSREDDLPTFTRRELHLAPDDWVAFKRRAGGAGVTASGAVLAAYAEIIGMWARRPDFTLNLTLLNRLPLHPHVPVLVGDFTSVTLLEVRPGGAASFAERAQRLGTQLFDDMDHRLFSGIEVIREIARRRSQDEALMPVVFTGSIGLDSGNDEASLGRLGYGISQTPQVWIDCQALERDGALQLNWDVRTEVFPDGLVDDMFAAFEDLLVRLARDEDVWNAQAPVSLSPEQARRRTEVNATTGLIPDTLLHEPVLAAARRHPDRVAVIDAAGSYTYHQLCARARGIADAIGQAGAAPGDIVAIAVDKGLDQIAAVLGALAAGGVYLPIDPGQPVTRRDRILSDSGAAFLVGAQADTTAPTSVRAIGLDEIAANTATFELAARNRTPDDLAYVIYTSGSTGTPKGVMISHRAAANTIADISERFEVTAEDRVLGLANLGFDLSVYDIFGTLGAGGTLVLPDAARRGEPSHWAELVARHGITVWNSVPAQLQMLSHYLSAHPDLAFPSLRLALLSGDWIPVTLPDEIRARVPGLRLISLGGATEASIWSIHYPIDAVDPDASSIPYGYPLRNQTFHVYDHEMRDRPEWVAGELYIGGVGVALGYLNDEERTGQRFRRHPVTGETLYRTGDFGRYLPSGAIEFLGREDDQVKIRGHRIELAEVESALLSHPAVSGAVVLVDGGEALRRRLAAFVAATEPLEDLHLDRYLRDLLPGYMCPSAVHPVAAIPVTANGKVDRAALASELRGLSGVAAMGGDEPAEGLETTLAQLWAEVLKIEKVGRHDDFFALGGNSLLSTQLVAKLRDRVPEAAGMYFDTLVRELLPEPTVAAMARYLSSVGQAAQPEPARRKIVSPLVHLGHGTADPVVVLVHDGTGKFYNFAALPNLLDPDRKVLGLTAGDAETYLRTEPELLLERRAAAYARFVRTERPGRVQVAGYGATAVLALELAREIAAAGTEVDKVVLVDPYRLSDLARDDAELEYLFAKEIGVAPAAVGFPPTLAQVAGHPWSTTSAERIAAIGALVEIATDLTTAKRYDIFRATVDALRGYRVQPYDGPVVVVGSAPEPELTGLVDELRTGGLGDVTVHHPSPDEKFALLAALLNEARS</sequence>
<dbReference type="InterPro" id="IPR025110">
    <property type="entry name" value="AMP-bd_C"/>
</dbReference>
<evidence type="ECO:0000256" key="3">
    <source>
        <dbReference type="ARBA" id="ARBA00007380"/>
    </source>
</evidence>
<dbReference type="InterPro" id="IPR057737">
    <property type="entry name" value="Condensation_MtbB-like"/>
</dbReference>
<dbReference type="InterPro" id="IPR009081">
    <property type="entry name" value="PP-bd_ACP"/>
</dbReference>
<dbReference type="PANTHER" id="PTHR45527">
    <property type="entry name" value="NONRIBOSOMAL PEPTIDE SYNTHETASE"/>
    <property type="match status" value="1"/>
</dbReference>
<gene>
    <name evidence="10" type="ORF">KV110_35845</name>
</gene>
<evidence type="ECO:0000256" key="7">
    <source>
        <dbReference type="ARBA" id="ARBA00022598"/>
    </source>
</evidence>
<evidence type="ECO:0000256" key="1">
    <source>
        <dbReference type="ARBA" id="ARBA00001957"/>
    </source>
</evidence>
<dbReference type="Pfam" id="PF00501">
    <property type="entry name" value="AMP-binding"/>
    <property type="match status" value="1"/>
</dbReference>
<evidence type="ECO:0000259" key="9">
    <source>
        <dbReference type="PROSITE" id="PS50075"/>
    </source>
</evidence>
<comment type="cofactor">
    <cofactor evidence="1">
        <name>pantetheine 4'-phosphate</name>
        <dbReference type="ChEBI" id="CHEBI:47942"/>
    </cofactor>
</comment>
<dbReference type="PROSITE" id="PS50075">
    <property type="entry name" value="CARRIER"/>
    <property type="match status" value="1"/>
</dbReference>
<dbReference type="Pfam" id="PF13193">
    <property type="entry name" value="AMP-binding_C"/>
    <property type="match status" value="1"/>
</dbReference>
<proteinExistence type="inferred from homology"/>
<dbReference type="InterPro" id="IPR010071">
    <property type="entry name" value="AA_adenyl_dom"/>
</dbReference>
<evidence type="ECO:0000256" key="2">
    <source>
        <dbReference type="ARBA" id="ARBA00005102"/>
    </source>
</evidence>
<dbReference type="InterPro" id="IPR001242">
    <property type="entry name" value="Condensation_dom"/>
</dbReference>
<dbReference type="PROSITE" id="PS00012">
    <property type="entry name" value="PHOSPHOPANTETHEINE"/>
    <property type="match status" value="1"/>
</dbReference>
<dbReference type="InterPro" id="IPR000873">
    <property type="entry name" value="AMP-dep_synth/lig_dom"/>
</dbReference>